<dbReference type="AlphaFoldDB" id="A0A1I3F1I5"/>
<evidence type="ECO:0000259" key="5">
    <source>
        <dbReference type="PROSITE" id="PS51194"/>
    </source>
</evidence>
<dbReference type="CDD" id="cd18793">
    <property type="entry name" value="SF2_C_SNF"/>
    <property type="match status" value="1"/>
</dbReference>
<dbReference type="GO" id="GO:0016787">
    <property type="term" value="F:hydrolase activity"/>
    <property type="evidence" value="ECO:0007669"/>
    <property type="project" value="UniProtKB-KW"/>
</dbReference>
<keyword evidence="2" id="KW-0479">Metal-binding</keyword>
<evidence type="ECO:0000256" key="2">
    <source>
        <dbReference type="PROSITE-ProRule" id="PRU00325"/>
    </source>
</evidence>
<dbReference type="FunFam" id="3.40.50.300:FF:000533">
    <property type="entry name" value="Helicase, Snf2 family"/>
    <property type="match status" value="1"/>
</dbReference>
<dbReference type="EMBL" id="FOQK01000012">
    <property type="protein sequence ID" value="SFI05084.1"/>
    <property type="molecule type" value="Genomic_DNA"/>
</dbReference>
<name>A0A1I3F1I5_SELRU</name>
<dbReference type="CDD" id="cd18012">
    <property type="entry name" value="DEXQc_arch_SWI2_SNF2"/>
    <property type="match status" value="1"/>
</dbReference>
<dbReference type="PROSITE" id="PS50966">
    <property type="entry name" value="ZF_SWIM"/>
    <property type="match status" value="1"/>
</dbReference>
<dbReference type="Proteomes" id="UP000183639">
    <property type="component" value="Unassembled WGS sequence"/>
</dbReference>
<keyword evidence="2" id="KW-0863">Zinc-finger</keyword>
<dbReference type="InterPro" id="IPR000330">
    <property type="entry name" value="SNF2_N"/>
</dbReference>
<dbReference type="GO" id="GO:0005524">
    <property type="term" value="F:ATP binding"/>
    <property type="evidence" value="ECO:0007669"/>
    <property type="project" value="InterPro"/>
</dbReference>
<reference evidence="6 7" key="1">
    <citation type="submission" date="2016-10" db="EMBL/GenBank/DDBJ databases">
        <authorList>
            <person name="de Groot N.N."/>
        </authorList>
    </citation>
    <scope>NUCLEOTIDE SEQUENCE [LARGE SCALE GENOMIC DNA]</scope>
    <source>
        <strain evidence="6 7">Z108</strain>
    </source>
</reference>
<dbReference type="Pfam" id="PF00271">
    <property type="entry name" value="Helicase_C"/>
    <property type="match status" value="1"/>
</dbReference>
<keyword evidence="2" id="KW-0862">Zinc</keyword>
<dbReference type="InterPro" id="IPR014001">
    <property type="entry name" value="Helicase_ATP-bd"/>
</dbReference>
<organism evidence="6 7">
    <name type="scientific">Selenomonas ruminantium</name>
    <dbReference type="NCBI Taxonomy" id="971"/>
    <lineage>
        <taxon>Bacteria</taxon>
        <taxon>Bacillati</taxon>
        <taxon>Bacillota</taxon>
        <taxon>Negativicutes</taxon>
        <taxon>Selenomonadales</taxon>
        <taxon>Selenomonadaceae</taxon>
        <taxon>Selenomonas</taxon>
    </lineage>
</organism>
<dbReference type="Pfam" id="PF04434">
    <property type="entry name" value="SWIM"/>
    <property type="match status" value="1"/>
</dbReference>
<dbReference type="FunFam" id="3.40.50.10810:FF:000054">
    <property type="entry name" value="Helicase, Snf2 family"/>
    <property type="match status" value="1"/>
</dbReference>
<keyword evidence="6" id="KW-0547">Nucleotide-binding</keyword>
<sequence>MDSSADGMPGESAQEKEREYLLKDMMIRTVASDMAYSRGVRYYNQGRVTHLERVRDSRYRAEVDGSIKYEVEVRLSKDGSGIEQYTCDCPAASQYLGACKHVVAVLKAIQDEQAGEEQEQEANLSKSEIFSQLKRTFDVRQQGEPAESTSSRRMFRFFADADREDSTQYRVASQAAYLVPRLFVEDLYGRIECWLEFRFGTDRLYVVRNVLEFLRSKEKGETWQLGRNSALDLADIRWADPVSAKLYAMLKDAHRAEKEVLLYGPNNGVYYSGFHSYIFEQKQFKLAPDNLGRFLAVMGDTPFEMRINGADIGDVRGSQGQPQIGVSIREKEGRGQVSLTTEEILPLDDACRYLYQDQHIYAVTAKFARAVKPLWQSFRTTTRIEVPRSEMGRFFGEVLPRLEKAAAVEVDPAFLEQYMLQPLTAELYIDYAGDGIAVRPLLCYGDAKFNPLVAAAPPLRDGRHLVRDARGEQEIMTRLSVYGFRPERDQLVQKDEERSYDFLTEELPNLPAWVDVFYEDSFVKRPVRPMPKVAAGVSVNDMDLLEVTFNMKDLDVHELMDILDSYKQKRRYHRLKDRTFVTLEEQQMQALADFVENAGITRKNAADGATVELPLSQAMYLDELARADETLHLERSRTFRSIVRNIRRPEEADYEVPAELKEVLRDYQVTGFNWLSTLADYHLGGILADDMGLGKTLQVIAFLLARQDASQPPSLVVAPTSLMYNWLDEIARFAPSLKAAAVAGTKAQREAVLAEADKSYDVLVTTYNMLKRDIALYEKRKFRYAFLDEAQHIKNPTTQNARAVKKIKTGGYFALTGTPIENTLTELWSIFDFLMPGYLLTHKKFKERYETQIVREQDERMLTNLRRHVMPFILRRMKKDVLKELPDKVERKMVSDMTPKQEKIYQAWFVRSQREFAAELRANGFGESRIKILAILTRLRQIACDPAMFLEGYEGGSGKLDMLEEVVGEAVAGGHRILVFSQFTTMLEHIGERLKQIGITYYYLDGATPALERIRLVKMFNAGNIPVFLISLKAGGTGLNLTGADMVIHFDPWWNPAVEDQATDRAYRLGQKNNVQVLKFITKGTVEEKIYELQEKKKSLIDQMIQPGDNFLSKLSEEEIRELFEQR</sequence>
<dbReference type="InterPro" id="IPR049730">
    <property type="entry name" value="SNF2/RAD54-like_C"/>
</dbReference>
<proteinExistence type="predicted"/>
<dbReference type="Pfam" id="PF08455">
    <property type="entry name" value="SNF2_assoc"/>
    <property type="match status" value="1"/>
</dbReference>
<dbReference type="InterPro" id="IPR038718">
    <property type="entry name" value="SNF2-like_sf"/>
</dbReference>
<keyword evidence="6" id="KW-0067">ATP-binding</keyword>
<dbReference type="PANTHER" id="PTHR10799">
    <property type="entry name" value="SNF2/RAD54 HELICASE FAMILY"/>
    <property type="match status" value="1"/>
</dbReference>
<feature type="domain" description="Helicase C-terminal" evidence="5">
    <location>
        <begin position="962"/>
        <end position="1119"/>
    </location>
</feature>
<dbReference type="InterPro" id="IPR001650">
    <property type="entry name" value="Helicase_C-like"/>
</dbReference>
<dbReference type="InterPro" id="IPR027417">
    <property type="entry name" value="P-loop_NTPase"/>
</dbReference>
<dbReference type="InterPro" id="IPR013663">
    <property type="entry name" value="Helicase_SWF/SNF/SWI_bac"/>
</dbReference>
<protein>
    <submittedName>
        <fullName evidence="6">Superfamily II DNA or RNA helicase, SNF2 family</fullName>
    </submittedName>
</protein>
<dbReference type="SMART" id="SM00490">
    <property type="entry name" value="HELICc"/>
    <property type="match status" value="1"/>
</dbReference>
<dbReference type="SUPFAM" id="SSF52540">
    <property type="entry name" value="P-loop containing nucleoside triphosphate hydrolases"/>
    <property type="match status" value="2"/>
</dbReference>
<evidence type="ECO:0000313" key="6">
    <source>
        <dbReference type="EMBL" id="SFI05084.1"/>
    </source>
</evidence>
<feature type="domain" description="SWIM-type" evidence="3">
    <location>
        <begin position="69"/>
        <end position="110"/>
    </location>
</feature>
<evidence type="ECO:0000259" key="4">
    <source>
        <dbReference type="PROSITE" id="PS51192"/>
    </source>
</evidence>
<dbReference type="SMART" id="SM00487">
    <property type="entry name" value="DEXDc"/>
    <property type="match status" value="1"/>
</dbReference>
<dbReference type="Gene3D" id="3.40.50.300">
    <property type="entry name" value="P-loop containing nucleotide triphosphate hydrolases"/>
    <property type="match status" value="1"/>
</dbReference>
<evidence type="ECO:0000313" key="7">
    <source>
        <dbReference type="Proteomes" id="UP000183639"/>
    </source>
</evidence>
<dbReference type="InterPro" id="IPR007527">
    <property type="entry name" value="Znf_SWIM"/>
</dbReference>
<dbReference type="PROSITE" id="PS51194">
    <property type="entry name" value="HELICASE_CTER"/>
    <property type="match status" value="1"/>
</dbReference>
<evidence type="ECO:0000259" key="3">
    <source>
        <dbReference type="PROSITE" id="PS50966"/>
    </source>
</evidence>
<dbReference type="Pfam" id="PF00176">
    <property type="entry name" value="SNF2-rel_dom"/>
    <property type="match status" value="1"/>
</dbReference>
<dbReference type="Gene3D" id="3.40.50.10810">
    <property type="entry name" value="Tandem AAA-ATPase domain"/>
    <property type="match status" value="1"/>
</dbReference>
<evidence type="ECO:0000256" key="1">
    <source>
        <dbReference type="ARBA" id="ARBA00022801"/>
    </source>
</evidence>
<keyword evidence="6" id="KW-0347">Helicase</keyword>
<keyword evidence="1" id="KW-0378">Hydrolase</keyword>
<dbReference type="GO" id="GO:0004386">
    <property type="term" value="F:helicase activity"/>
    <property type="evidence" value="ECO:0007669"/>
    <property type="project" value="UniProtKB-KW"/>
</dbReference>
<dbReference type="GO" id="GO:0008270">
    <property type="term" value="F:zinc ion binding"/>
    <property type="evidence" value="ECO:0007669"/>
    <property type="project" value="UniProtKB-KW"/>
</dbReference>
<gene>
    <name evidence="6" type="ORF">SAMN04487861_11290</name>
</gene>
<accession>A0A1I3F1I5</accession>
<dbReference type="PROSITE" id="PS51192">
    <property type="entry name" value="HELICASE_ATP_BIND_1"/>
    <property type="match status" value="1"/>
</dbReference>
<feature type="domain" description="Helicase ATP-binding" evidence="4">
    <location>
        <begin position="676"/>
        <end position="837"/>
    </location>
</feature>